<dbReference type="Gene3D" id="1.10.340.70">
    <property type="match status" value="1"/>
</dbReference>
<dbReference type="GO" id="GO:0015074">
    <property type="term" value="P:DNA integration"/>
    <property type="evidence" value="ECO:0007669"/>
    <property type="project" value="InterPro"/>
</dbReference>
<sequence length="322" mass="37593">MVSVINDKEEYDAIMAILLKLPFETYLSRYQVFRLRKKAEHFRVFNDTLYFNIREGLHKKVFYKTQVDIMALEVKRLHDTNHYGHNRMYELCKDYFFTMPRIVVRDIITICNTCKTSQPLKQKKPFKHVTATYCFEHIVMDLIGLKSFKTTNLNFCWLLNMIDVYSKFVKAYPLKSKAVLEVSNALESLFLTFGLPTVLQCDDGKEFSNSVINDLCARFNVKLIHGRVRHPQSQGQIERLNQTLTRAIAKQMDAKDENVKEAIWIKYIDLVFYNYNIAVHSATCKSSFKLFHGRKGLNTVLSTENDGVIFSDLETDSCKEKL</sequence>
<dbReference type="AlphaFoldDB" id="A0A0F9Z917"/>
<dbReference type="SUPFAM" id="SSF53098">
    <property type="entry name" value="Ribonuclease H-like"/>
    <property type="match status" value="1"/>
</dbReference>
<dbReference type="Proteomes" id="UP000034350">
    <property type="component" value="Unassembled WGS sequence"/>
</dbReference>
<name>A0A0F9Z917_9MICR</name>
<dbReference type="Pfam" id="PF00665">
    <property type="entry name" value="rve"/>
    <property type="match status" value="1"/>
</dbReference>
<dbReference type="InterPro" id="IPR012337">
    <property type="entry name" value="RNaseH-like_sf"/>
</dbReference>
<evidence type="ECO:0000259" key="1">
    <source>
        <dbReference type="PROSITE" id="PS50994"/>
    </source>
</evidence>
<dbReference type="EMBL" id="JPQZ01000081">
    <property type="protein sequence ID" value="KKO74339.1"/>
    <property type="molecule type" value="Genomic_DNA"/>
</dbReference>
<dbReference type="PROSITE" id="PS50994">
    <property type="entry name" value="INTEGRASE"/>
    <property type="match status" value="1"/>
</dbReference>
<dbReference type="VEuPathDB" id="MicrosporidiaDB:AAJ76_81000991"/>
<dbReference type="Gene3D" id="3.30.420.10">
    <property type="entry name" value="Ribonuclease H-like superfamily/Ribonuclease H"/>
    <property type="match status" value="1"/>
</dbReference>
<dbReference type="InterPro" id="IPR036397">
    <property type="entry name" value="RNaseH_sf"/>
</dbReference>
<protein>
    <submittedName>
        <fullName evidence="2">Krab-a domain-containing protein 2-like protein</fullName>
    </submittedName>
</protein>
<dbReference type="GO" id="GO:0003676">
    <property type="term" value="F:nucleic acid binding"/>
    <property type="evidence" value="ECO:0007669"/>
    <property type="project" value="InterPro"/>
</dbReference>
<dbReference type="PANTHER" id="PTHR37984:SF5">
    <property type="entry name" value="PROTEIN NYNRIN-LIKE"/>
    <property type="match status" value="1"/>
</dbReference>
<dbReference type="PANTHER" id="PTHR37984">
    <property type="entry name" value="PROTEIN CBG26694"/>
    <property type="match status" value="1"/>
</dbReference>
<dbReference type="OrthoDB" id="2186513at2759"/>
<dbReference type="InterPro" id="IPR050951">
    <property type="entry name" value="Retrovirus_Pol_polyprotein"/>
</dbReference>
<dbReference type="GeneID" id="36321465"/>
<gene>
    <name evidence="2" type="ORF">AAJ76_81000991</name>
</gene>
<dbReference type="VEuPathDB" id="MicrosporidiaDB:NCER_102112"/>
<keyword evidence="3" id="KW-1185">Reference proteome</keyword>
<organism evidence="2 3">
    <name type="scientific">Vairimorpha ceranae</name>
    <dbReference type="NCBI Taxonomy" id="40302"/>
    <lineage>
        <taxon>Eukaryota</taxon>
        <taxon>Fungi</taxon>
        <taxon>Fungi incertae sedis</taxon>
        <taxon>Microsporidia</taxon>
        <taxon>Nosematidae</taxon>
        <taxon>Vairimorpha</taxon>
    </lineage>
</organism>
<evidence type="ECO:0000313" key="2">
    <source>
        <dbReference type="EMBL" id="KKO74339.1"/>
    </source>
</evidence>
<reference evidence="2 3" key="1">
    <citation type="journal article" date="2015" name="Environ. Microbiol.">
        <title>Genome analyses suggest the presence of polyploidy and recent human-driven expansions in eight global populations of the honeybee pathogen Nosema ceranae.</title>
        <authorList>
            <person name="Pelin A."/>
            <person name="Selman M."/>
            <person name="Aris-Brosou S."/>
            <person name="Farinelli L."/>
            <person name="Corradi N."/>
        </authorList>
    </citation>
    <scope>NUCLEOTIDE SEQUENCE [LARGE SCALE GENOMIC DNA]</scope>
    <source>
        <strain evidence="2 3">PA08 1199</strain>
    </source>
</reference>
<proteinExistence type="predicted"/>
<dbReference type="RefSeq" id="XP_024330081.1">
    <property type="nucleotide sequence ID" value="XM_024476511.1"/>
</dbReference>
<dbReference type="InterPro" id="IPR001584">
    <property type="entry name" value="Integrase_cat-core"/>
</dbReference>
<evidence type="ECO:0000313" key="3">
    <source>
        <dbReference type="Proteomes" id="UP000034350"/>
    </source>
</evidence>
<dbReference type="GO" id="GO:0005634">
    <property type="term" value="C:nucleus"/>
    <property type="evidence" value="ECO:0007669"/>
    <property type="project" value="UniProtKB-ARBA"/>
</dbReference>
<accession>A0A0F9Z917</accession>
<comment type="caution">
    <text evidence="2">The sequence shown here is derived from an EMBL/GenBank/DDBJ whole genome shotgun (WGS) entry which is preliminary data.</text>
</comment>
<feature type="domain" description="Integrase catalytic" evidence="1">
    <location>
        <begin position="121"/>
        <end position="295"/>
    </location>
</feature>